<gene>
    <name evidence="9" type="ORF">NC99_00700</name>
</gene>
<evidence type="ECO:0000256" key="5">
    <source>
        <dbReference type="ARBA" id="ARBA00022801"/>
    </source>
</evidence>
<dbReference type="EMBL" id="LGIA01000005">
    <property type="protein sequence ID" value="KOH47104.1"/>
    <property type="molecule type" value="Genomic_DNA"/>
</dbReference>
<name>A0A0L8VF67_9BACT</name>
<evidence type="ECO:0000256" key="2">
    <source>
        <dbReference type="ARBA" id="ARBA00022649"/>
    </source>
</evidence>
<dbReference type="OrthoDB" id="676982at2"/>
<evidence type="ECO:0000313" key="9">
    <source>
        <dbReference type="EMBL" id="KOH47104.1"/>
    </source>
</evidence>
<dbReference type="InterPro" id="IPR002716">
    <property type="entry name" value="PIN_dom"/>
</dbReference>
<dbReference type="GO" id="GO:0046872">
    <property type="term" value="F:metal ion binding"/>
    <property type="evidence" value="ECO:0007669"/>
    <property type="project" value="UniProtKB-KW"/>
</dbReference>
<dbReference type="InterPro" id="IPR050556">
    <property type="entry name" value="Type_II_TA_system_RNase"/>
</dbReference>
<dbReference type="SUPFAM" id="SSF88723">
    <property type="entry name" value="PIN domain-like"/>
    <property type="match status" value="1"/>
</dbReference>
<dbReference type="RefSeq" id="WP_053178675.1">
    <property type="nucleotide sequence ID" value="NZ_LGIA01000005.1"/>
</dbReference>
<organism evidence="9 10">
    <name type="scientific">Sunxiuqinia dokdonensis</name>
    <dbReference type="NCBI Taxonomy" id="1409788"/>
    <lineage>
        <taxon>Bacteria</taxon>
        <taxon>Pseudomonadati</taxon>
        <taxon>Bacteroidota</taxon>
        <taxon>Bacteroidia</taxon>
        <taxon>Marinilabiliales</taxon>
        <taxon>Prolixibacteraceae</taxon>
        <taxon>Sunxiuqinia</taxon>
    </lineage>
</organism>
<feature type="domain" description="PIN" evidence="8">
    <location>
        <begin position="6"/>
        <end position="118"/>
    </location>
</feature>
<evidence type="ECO:0000256" key="4">
    <source>
        <dbReference type="ARBA" id="ARBA00022723"/>
    </source>
</evidence>
<reference evidence="10" key="1">
    <citation type="submission" date="2015-07" db="EMBL/GenBank/DDBJ databases">
        <title>Genome sequencing of Sunxiuqinia dokdonensis strain SK.</title>
        <authorList>
            <person name="Ahn S."/>
            <person name="Kim B.-C."/>
        </authorList>
    </citation>
    <scope>NUCLEOTIDE SEQUENCE [LARGE SCALE GENOMIC DNA]</scope>
    <source>
        <strain evidence="10">SK</strain>
    </source>
</reference>
<proteinExistence type="inferred from homology"/>
<keyword evidence="6" id="KW-0460">Magnesium</keyword>
<dbReference type="PANTHER" id="PTHR33653:SF1">
    <property type="entry name" value="RIBONUCLEASE VAPC2"/>
    <property type="match status" value="1"/>
</dbReference>
<keyword evidence="10" id="KW-1185">Reference proteome</keyword>
<dbReference type="Gene3D" id="3.40.50.1010">
    <property type="entry name" value="5'-nuclease"/>
    <property type="match status" value="1"/>
</dbReference>
<evidence type="ECO:0000256" key="7">
    <source>
        <dbReference type="ARBA" id="ARBA00038093"/>
    </source>
</evidence>
<evidence type="ECO:0000259" key="8">
    <source>
        <dbReference type="Pfam" id="PF01850"/>
    </source>
</evidence>
<accession>A0A0L8VF67</accession>
<dbReference type="GO" id="GO:0016787">
    <property type="term" value="F:hydrolase activity"/>
    <property type="evidence" value="ECO:0007669"/>
    <property type="project" value="UniProtKB-KW"/>
</dbReference>
<dbReference type="Proteomes" id="UP000036958">
    <property type="component" value="Unassembled WGS sequence"/>
</dbReference>
<sequence length="127" mass="14152">MAKNLILVDSCVLIRAFRRDVEANNDLKAIDHRTAYSDITRLELQVGANTSAKKAAISQIFDSYYRVPLTPKITETAIQIMQTYITGQKVISVPDSLIAATSIVSGYPLLTYNKKDFDFIAGISFFK</sequence>
<comment type="similarity">
    <text evidence="7">Belongs to the PINc/VapC protein family.</text>
</comment>
<dbReference type="PANTHER" id="PTHR33653">
    <property type="entry name" value="RIBONUCLEASE VAPC2"/>
    <property type="match status" value="1"/>
</dbReference>
<evidence type="ECO:0000256" key="6">
    <source>
        <dbReference type="ARBA" id="ARBA00022842"/>
    </source>
</evidence>
<dbReference type="AlphaFoldDB" id="A0A0L8VF67"/>
<dbReference type="GO" id="GO:0004518">
    <property type="term" value="F:nuclease activity"/>
    <property type="evidence" value="ECO:0007669"/>
    <property type="project" value="UniProtKB-KW"/>
</dbReference>
<comment type="caution">
    <text evidence="9">The sequence shown here is derived from an EMBL/GenBank/DDBJ whole genome shotgun (WGS) entry which is preliminary data.</text>
</comment>
<dbReference type="InterPro" id="IPR029060">
    <property type="entry name" value="PIN-like_dom_sf"/>
</dbReference>
<evidence type="ECO:0000313" key="10">
    <source>
        <dbReference type="Proteomes" id="UP000036958"/>
    </source>
</evidence>
<keyword evidence="5" id="KW-0378">Hydrolase</keyword>
<keyword evidence="3" id="KW-0540">Nuclease</keyword>
<dbReference type="Pfam" id="PF01850">
    <property type="entry name" value="PIN"/>
    <property type="match status" value="1"/>
</dbReference>
<keyword evidence="4" id="KW-0479">Metal-binding</keyword>
<keyword evidence="2" id="KW-1277">Toxin-antitoxin system</keyword>
<comment type="cofactor">
    <cofactor evidence="1">
        <name>Mg(2+)</name>
        <dbReference type="ChEBI" id="CHEBI:18420"/>
    </cofactor>
</comment>
<evidence type="ECO:0000256" key="1">
    <source>
        <dbReference type="ARBA" id="ARBA00001946"/>
    </source>
</evidence>
<protein>
    <recommendedName>
        <fullName evidence="8">PIN domain-containing protein</fullName>
    </recommendedName>
</protein>
<evidence type="ECO:0000256" key="3">
    <source>
        <dbReference type="ARBA" id="ARBA00022722"/>
    </source>
</evidence>